<feature type="region of interest" description="Disordered" evidence="3">
    <location>
        <begin position="1"/>
        <end position="163"/>
    </location>
</feature>
<dbReference type="InterPro" id="IPR002713">
    <property type="entry name" value="FF_domain"/>
</dbReference>
<evidence type="ECO:0000256" key="3">
    <source>
        <dbReference type="SAM" id="MobiDB-lite"/>
    </source>
</evidence>
<accession>A0AAF1BEU0</accession>
<feature type="compositionally biased region" description="Basic and acidic residues" evidence="3">
    <location>
        <begin position="1"/>
        <end position="93"/>
    </location>
</feature>
<dbReference type="InterPro" id="IPR018816">
    <property type="entry name" value="Cactin_central"/>
</dbReference>
<dbReference type="SUPFAM" id="SSF51045">
    <property type="entry name" value="WW domain"/>
    <property type="match status" value="2"/>
</dbReference>
<dbReference type="SUPFAM" id="SSF81698">
    <property type="entry name" value="FF domain"/>
    <property type="match status" value="4"/>
</dbReference>
<dbReference type="PANTHER" id="PTHR15377:SF3">
    <property type="entry name" value="WW DOMAIN-CONTAINING PROTEIN"/>
    <property type="match status" value="1"/>
</dbReference>
<evidence type="ECO:0000259" key="5">
    <source>
        <dbReference type="PROSITE" id="PS51676"/>
    </source>
</evidence>
<evidence type="ECO:0000313" key="7">
    <source>
        <dbReference type="Proteomes" id="UP000827549"/>
    </source>
</evidence>
<sequence length="1520" mass="175977">MPRSPDPDRRDYDREKVKDRERERDRKRDRDYDDRASGSKAGRDDRDRDRDRERDRSSRDDKYGRDRDRDGDRRRRDRDRGRYDDDDDRERRKDKERRRRDDSDDESDRERRERRKDRERRRERERDSRSRSPSERQKRKEAKRAAKEAAKREAELEHSRKLTELSMYSAVDNPFHDANLGEQFQWHKKREKEKKAGLTTEEIARKDAKRRLEAKEELEKLNKKRAEREVQMQLREEEEARMRVLAEDAAMAEWHAKEGSFQLEQSRRRAGIRLRMKRGKAIDFLAINLRFADAQALGRTTSAIGALTNNPHRAEIEREEEEEGWGWADAGFEFEIDEPWKIFDEDMVELEEDIKMYVSLEASPVNIEFWEAMQVVCQYHLEQLRDPDHAIGGRLYNKDVDESAGKIVSGLSLQRLNELETKTHNMLNSGQPVDGEFWDLVLKKIHVEKAIAKLNSIHEIVLRNRLEQFKKRQREDAARVQAELGGVVAGSSEAQAGAFGGDMHAEGVAPEDDEDGEEDDYVEEYSRDMSPAPLDMSRLDENQRRLPVVNEEDELRALFKARHTISAESFVPRSMAHTTATTEREVAPRPIDNDLAAELEWRAAAEHEPKDWGDSESEEEMEGDLADDFDDALPVTYDWSDRFRPRKPRYFNRVHTGYEWTKYNQTHYDTDNPPPKVVQGYKFNIFYPDLIDKSKAPSYAIKRIPEDPETQIIVFSAGPPYEDIAFRIVRRPWEYSHRKGYKSNFDRGVLQPELELEPVAHHQDHLQEDPLVHQEGACRQDRQLAYSVPVQGYPGFSVPPSALPPHAMPNFPPPLPPGWSEHRAPDGVTPYFYNSTTKESTYTRPTILPPGAAAAPAAAPAEKDKKKKKEKPKNKVPVPGTEWTRVTTNEGNVFYFHKESKRSEWTVPDEIAEAVAALEETERAEKEEKAKEERLERLREQERARAEVEEERKRKAKEKEERKRKAADAGEAPKPKQQKTDEEQFEPAGQEDEEAWMKAVAAEFATADKAAADQAAKEEEEGKKREEEAAKKVFAAPEKVKVSEAEGRALFKALLMEKNISPFAPWDQALPSFINDPRYVLLNSEKDRREAYEEYCREAGRARRLGKHSAGTTTEKKADPERDFRALMRDEVTSTRTRFDEFKRQWKKDRRFYSFGRDDRDREKAFKVHLRELGERKRADAKIAEADFYELLKETEEIGPDSGWAAVKKLVASDRRYDAVGSSSLRAELFASHVKKLAEGGGKPETAEEAAERKIRERKERQQASLRDRESKVREHQSKVSEDVDKSRTGANREEGERVFGSLLTDVVRDHTMTWDEARQLLSKDPRFNPPALRPGDKQRLFEARIAQLGSSKSNALHKLFATHATELDTDFSAIYDKIAEDPLVARLGLDSGALEDRFDAWQRAREAEARREFDALLGENTFVDFWGRMRNKVTDEAAAAVKELDEGDEGDGIGEGGDADITKLAGQIDLAEIKSVLRRDKRYRQFDHIPEVREQWIRDYLENLEGTKGSETIHQVGQV</sequence>
<feature type="domain" description="FF" evidence="5">
    <location>
        <begin position="1041"/>
        <end position="1098"/>
    </location>
</feature>
<reference evidence="6" key="1">
    <citation type="submission" date="2023-10" db="EMBL/GenBank/DDBJ databases">
        <authorList>
            <person name="Noh H."/>
        </authorList>
    </citation>
    <scope>NUCLEOTIDE SEQUENCE</scope>
    <source>
        <strain evidence="6">DUCC4014</strain>
    </source>
</reference>
<dbReference type="SMART" id="SM00456">
    <property type="entry name" value="WW"/>
    <property type="match status" value="2"/>
</dbReference>
<feature type="compositionally biased region" description="Basic and acidic residues" evidence="3">
    <location>
        <begin position="1250"/>
        <end position="1296"/>
    </location>
</feature>
<feature type="region of interest" description="Disordered" evidence="3">
    <location>
        <begin position="605"/>
        <end position="627"/>
    </location>
</feature>
<dbReference type="GO" id="GO:0070063">
    <property type="term" value="F:RNA polymerase binding"/>
    <property type="evidence" value="ECO:0007669"/>
    <property type="project" value="InterPro"/>
</dbReference>
<dbReference type="FunFam" id="1.10.10.440:FF:000044">
    <property type="entry name" value="Transcription elongation regulator 1"/>
    <property type="match status" value="1"/>
</dbReference>
<protein>
    <submittedName>
        <fullName evidence="6">Cactin</fullName>
    </submittedName>
</protein>
<dbReference type="SMART" id="SM01050">
    <property type="entry name" value="CactinC_cactus"/>
    <property type="match status" value="1"/>
</dbReference>
<feature type="domain" description="WW" evidence="4">
    <location>
        <begin position="883"/>
        <end position="910"/>
    </location>
</feature>
<dbReference type="Proteomes" id="UP000827549">
    <property type="component" value="Chromosome 1"/>
</dbReference>
<feature type="region of interest" description="Disordered" evidence="3">
    <location>
        <begin position="1237"/>
        <end position="1296"/>
    </location>
</feature>
<dbReference type="Pfam" id="PF01846">
    <property type="entry name" value="FF"/>
    <property type="match status" value="4"/>
</dbReference>
<dbReference type="Pfam" id="PF10312">
    <property type="entry name" value="Cactin_mid"/>
    <property type="match status" value="1"/>
</dbReference>
<proteinExistence type="predicted"/>
<dbReference type="PROSITE" id="PS50020">
    <property type="entry name" value="WW_DOMAIN_2"/>
    <property type="match status" value="2"/>
</dbReference>
<dbReference type="PROSITE" id="PS51676">
    <property type="entry name" value="FF"/>
    <property type="match status" value="1"/>
</dbReference>
<dbReference type="Gene3D" id="1.10.10.440">
    <property type="entry name" value="FF domain"/>
    <property type="match status" value="5"/>
</dbReference>
<feature type="compositionally biased region" description="Acidic residues" evidence="3">
    <location>
        <begin position="983"/>
        <end position="994"/>
    </location>
</feature>
<keyword evidence="7" id="KW-1185">Reference proteome</keyword>
<dbReference type="InterPro" id="IPR045148">
    <property type="entry name" value="TCRG1-like"/>
</dbReference>
<feature type="domain" description="WW" evidence="4">
    <location>
        <begin position="813"/>
        <end position="847"/>
    </location>
</feature>
<keyword evidence="2" id="KW-0175">Coiled coil</keyword>
<dbReference type="GO" id="GO:0005634">
    <property type="term" value="C:nucleus"/>
    <property type="evidence" value="ECO:0007669"/>
    <property type="project" value="TreeGrafter"/>
</dbReference>
<feature type="compositionally biased region" description="Basic and acidic residues" evidence="3">
    <location>
        <begin position="120"/>
        <end position="163"/>
    </location>
</feature>
<keyword evidence="1" id="KW-0677">Repeat</keyword>
<dbReference type="Pfam" id="PF09732">
    <property type="entry name" value="CactinC_cactus"/>
    <property type="match status" value="1"/>
</dbReference>
<dbReference type="Pfam" id="PF00397">
    <property type="entry name" value="WW"/>
    <property type="match status" value="1"/>
</dbReference>
<evidence type="ECO:0000256" key="2">
    <source>
        <dbReference type="SAM" id="Coils"/>
    </source>
</evidence>
<dbReference type="RefSeq" id="XP_062623083.1">
    <property type="nucleotide sequence ID" value="XM_062767099.1"/>
</dbReference>
<feature type="compositionally biased region" description="Basic residues" evidence="3">
    <location>
        <begin position="865"/>
        <end position="874"/>
    </location>
</feature>
<gene>
    <name evidence="6" type="primary">CTN</name>
    <name evidence="6" type="ORF">LOC62_01G000650</name>
</gene>
<dbReference type="GeneID" id="87803908"/>
<feature type="coiled-coil region" evidence="2">
    <location>
        <begin position="198"/>
        <end position="243"/>
    </location>
</feature>
<feature type="region of interest" description="Disordered" evidence="3">
    <location>
        <begin position="842"/>
        <end position="883"/>
    </location>
</feature>
<dbReference type="PROSITE" id="PS01159">
    <property type="entry name" value="WW_DOMAIN_1"/>
    <property type="match status" value="1"/>
</dbReference>
<feature type="compositionally biased region" description="Basic and acidic residues" evidence="3">
    <location>
        <begin position="920"/>
        <end position="982"/>
    </location>
</feature>
<feature type="region of interest" description="Disordered" evidence="3">
    <location>
        <begin position="502"/>
        <end position="522"/>
    </location>
</feature>
<feature type="region of interest" description="Disordered" evidence="3">
    <location>
        <begin position="918"/>
        <end position="1030"/>
    </location>
</feature>
<evidence type="ECO:0000256" key="1">
    <source>
        <dbReference type="ARBA" id="ARBA00022737"/>
    </source>
</evidence>
<name>A0AAF1BEU0_9TREE</name>
<feature type="compositionally biased region" description="Acidic residues" evidence="3">
    <location>
        <begin position="509"/>
        <end position="522"/>
    </location>
</feature>
<feature type="compositionally biased region" description="Acidic residues" evidence="3">
    <location>
        <begin position="614"/>
        <end position="627"/>
    </location>
</feature>
<dbReference type="SMART" id="SM00441">
    <property type="entry name" value="FF"/>
    <property type="match status" value="4"/>
</dbReference>
<evidence type="ECO:0000313" key="6">
    <source>
        <dbReference type="EMBL" id="WOO77051.1"/>
    </source>
</evidence>
<dbReference type="InterPro" id="IPR019134">
    <property type="entry name" value="Cactin_C"/>
</dbReference>
<dbReference type="InterPro" id="IPR001202">
    <property type="entry name" value="WW_dom"/>
</dbReference>
<feature type="compositionally biased region" description="Low complexity" evidence="3">
    <location>
        <begin position="998"/>
        <end position="1014"/>
    </location>
</feature>
<dbReference type="InterPro" id="IPR036517">
    <property type="entry name" value="FF_domain_sf"/>
</dbReference>
<dbReference type="PANTHER" id="PTHR15377">
    <property type="entry name" value="TRANSCRIPTION ELONGATION REGULATOR 1"/>
    <property type="match status" value="1"/>
</dbReference>
<dbReference type="InterPro" id="IPR036020">
    <property type="entry name" value="WW_dom_sf"/>
</dbReference>
<evidence type="ECO:0000259" key="4">
    <source>
        <dbReference type="PROSITE" id="PS50020"/>
    </source>
</evidence>
<feature type="compositionally biased region" description="Low complexity" evidence="3">
    <location>
        <begin position="849"/>
        <end position="860"/>
    </location>
</feature>
<dbReference type="GO" id="GO:0003712">
    <property type="term" value="F:transcription coregulator activity"/>
    <property type="evidence" value="ECO:0007669"/>
    <property type="project" value="TreeGrafter"/>
</dbReference>
<organism evidence="6 7">
    <name type="scientific">Vanrija pseudolonga</name>
    <dbReference type="NCBI Taxonomy" id="143232"/>
    <lineage>
        <taxon>Eukaryota</taxon>
        <taxon>Fungi</taxon>
        <taxon>Dikarya</taxon>
        <taxon>Basidiomycota</taxon>
        <taxon>Agaricomycotina</taxon>
        <taxon>Tremellomycetes</taxon>
        <taxon>Trichosporonales</taxon>
        <taxon>Trichosporonaceae</taxon>
        <taxon>Vanrija</taxon>
    </lineage>
</organism>
<dbReference type="Gene3D" id="2.20.70.10">
    <property type="match status" value="2"/>
</dbReference>
<feature type="compositionally biased region" description="Basic and acidic residues" evidence="3">
    <location>
        <begin position="1015"/>
        <end position="1030"/>
    </location>
</feature>
<dbReference type="EMBL" id="CP086714">
    <property type="protein sequence ID" value="WOO77051.1"/>
    <property type="molecule type" value="Genomic_DNA"/>
</dbReference>
<dbReference type="CDD" id="cd00201">
    <property type="entry name" value="WW"/>
    <property type="match status" value="2"/>
</dbReference>